<reference evidence="2" key="1">
    <citation type="submission" date="2020-04" db="EMBL/GenBank/DDBJ databases">
        <title>Analysis of mating type loci in Filobasidium floriforme.</title>
        <authorList>
            <person name="Nowrousian M."/>
        </authorList>
    </citation>
    <scope>NUCLEOTIDE SEQUENCE</scope>
    <source>
        <strain evidence="2">CBS 6242</strain>
    </source>
</reference>
<evidence type="ECO:0000313" key="2">
    <source>
        <dbReference type="EMBL" id="KAG7562389.1"/>
    </source>
</evidence>
<name>A0A8K0JNI4_9TREE</name>
<dbReference type="AlphaFoldDB" id="A0A8K0JNI4"/>
<comment type="caution">
    <text evidence="2">The sequence shown here is derived from an EMBL/GenBank/DDBJ whole genome shotgun (WGS) entry which is preliminary data.</text>
</comment>
<keyword evidence="3" id="KW-1185">Reference proteome</keyword>
<keyword evidence="1" id="KW-0812">Transmembrane</keyword>
<feature type="transmembrane region" description="Helical" evidence="1">
    <location>
        <begin position="21"/>
        <end position="38"/>
    </location>
</feature>
<protein>
    <submittedName>
        <fullName evidence="2">Uncharacterized protein</fullName>
    </submittedName>
</protein>
<proteinExistence type="predicted"/>
<sequence length="81" mass="9571">MLPGHCSQRNGQRRTGRRKVPIYKAFCFALTAFRQYMFDLADQAVRFWVAFIRLNVAALLSIQVRPLVNRLTEYQNSCKRY</sequence>
<dbReference type="EMBL" id="JABELV010000033">
    <property type="protein sequence ID" value="KAG7562389.1"/>
    <property type="molecule type" value="Genomic_DNA"/>
</dbReference>
<organism evidence="2 3">
    <name type="scientific">Filobasidium floriforme</name>
    <dbReference type="NCBI Taxonomy" id="5210"/>
    <lineage>
        <taxon>Eukaryota</taxon>
        <taxon>Fungi</taxon>
        <taxon>Dikarya</taxon>
        <taxon>Basidiomycota</taxon>
        <taxon>Agaricomycotina</taxon>
        <taxon>Tremellomycetes</taxon>
        <taxon>Filobasidiales</taxon>
        <taxon>Filobasidiaceae</taxon>
        <taxon>Filobasidium</taxon>
    </lineage>
</organism>
<gene>
    <name evidence="2" type="ORF">FFLO_02169</name>
</gene>
<evidence type="ECO:0000313" key="3">
    <source>
        <dbReference type="Proteomes" id="UP000812966"/>
    </source>
</evidence>
<keyword evidence="1" id="KW-0472">Membrane</keyword>
<keyword evidence="1" id="KW-1133">Transmembrane helix</keyword>
<dbReference type="Proteomes" id="UP000812966">
    <property type="component" value="Unassembled WGS sequence"/>
</dbReference>
<accession>A0A8K0JNI4</accession>
<evidence type="ECO:0000256" key="1">
    <source>
        <dbReference type="SAM" id="Phobius"/>
    </source>
</evidence>
<feature type="transmembrane region" description="Helical" evidence="1">
    <location>
        <begin position="44"/>
        <end position="62"/>
    </location>
</feature>